<dbReference type="GO" id="GO:0006888">
    <property type="term" value="P:endoplasmic reticulum to Golgi vesicle-mediated transport"/>
    <property type="evidence" value="ECO:0007669"/>
    <property type="project" value="InterPro"/>
</dbReference>
<feature type="domain" description="Yip1" evidence="7">
    <location>
        <begin position="67"/>
        <end position="205"/>
    </location>
</feature>
<feature type="transmembrane region" description="Helical" evidence="6">
    <location>
        <begin position="190"/>
        <end position="208"/>
    </location>
</feature>
<evidence type="ECO:0000256" key="3">
    <source>
        <dbReference type="ARBA" id="ARBA00022692"/>
    </source>
</evidence>
<protein>
    <recommendedName>
        <fullName evidence="6">Protein YIPF</fullName>
    </recommendedName>
</protein>
<feature type="transmembrane region" description="Helical" evidence="6">
    <location>
        <begin position="131"/>
        <end position="152"/>
    </location>
</feature>
<evidence type="ECO:0000256" key="4">
    <source>
        <dbReference type="ARBA" id="ARBA00022989"/>
    </source>
</evidence>
<evidence type="ECO:0000256" key="2">
    <source>
        <dbReference type="ARBA" id="ARBA00010596"/>
    </source>
</evidence>
<dbReference type="InParanoid" id="D8LN12"/>
<dbReference type="OrthoDB" id="411251at2759"/>
<feature type="transmembrane region" description="Helical" evidence="6">
    <location>
        <begin position="95"/>
        <end position="119"/>
    </location>
</feature>
<feature type="transmembrane region" description="Helical" evidence="6">
    <location>
        <begin position="158"/>
        <end position="178"/>
    </location>
</feature>
<reference evidence="8 9" key="1">
    <citation type="journal article" date="2010" name="Nature">
        <title>The Ectocarpus genome and the independent evolution of multicellularity in brown algae.</title>
        <authorList>
            <person name="Cock J.M."/>
            <person name="Sterck L."/>
            <person name="Rouze P."/>
            <person name="Scornet D."/>
            <person name="Allen A.E."/>
            <person name="Amoutzias G."/>
            <person name="Anthouard V."/>
            <person name="Artiguenave F."/>
            <person name="Aury J.M."/>
            <person name="Badger J.H."/>
            <person name="Beszteri B."/>
            <person name="Billiau K."/>
            <person name="Bonnet E."/>
            <person name="Bothwell J.H."/>
            <person name="Bowler C."/>
            <person name="Boyen C."/>
            <person name="Brownlee C."/>
            <person name="Carrano C.J."/>
            <person name="Charrier B."/>
            <person name="Cho G.Y."/>
            <person name="Coelho S.M."/>
            <person name="Collen J."/>
            <person name="Corre E."/>
            <person name="Da Silva C."/>
            <person name="Delage L."/>
            <person name="Delaroque N."/>
            <person name="Dittami S.M."/>
            <person name="Doulbeau S."/>
            <person name="Elias M."/>
            <person name="Farnham G."/>
            <person name="Gachon C.M."/>
            <person name="Gschloessl B."/>
            <person name="Heesch S."/>
            <person name="Jabbari K."/>
            <person name="Jubin C."/>
            <person name="Kawai H."/>
            <person name="Kimura K."/>
            <person name="Kloareg B."/>
            <person name="Kupper F.C."/>
            <person name="Lang D."/>
            <person name="Le Bail A."/>
            <person name="Leblanc C."/>
            <person name="Lerouge P."/>
            <person name="Lohr M."/>
            <person name="Lopez P.J."/>
            <person name="Martens C."/>
            <person name="Maumus F."/>
            <person name="Michel G."/>
            <person name="Miranda-Saavedra D."/>
            <person name="Morales J."/>
            <person name="Moreau H."/>
            <person name="Motomura T."/>
            <person name="Nagasato C."/>
            <person name="Napoli C.A."/>
            <person name="Nelson D.R."/>
            <person name="Nyvall-Collen P."/>
            <person name="Peters A.F."/>
            <person name="Pommier C."/>
            <person name="Potin P."/>
            <person name="Poulain J."/>
            <person name="Quesneville H."/>
            <person name="Read B."/>
            <person name="Rensing S.A."/>
            <person name="Ritter A."/>
            <person name="Rousvoal S."/>
            <person name="Samanta M."/>
            <person name="Samson G."/>
            <person name="Schroeder D.C."/>
            <person name="Segurens B."/>
            <person name="Strittmatter M."/>
            <person name="Tonon T."/>
            <person name="Tregear J.W."/>
            <person name="Valentin K."/>
            <person name="von Dassow P."/>
            <person name="Yamagishi T."/>
            <person name="Van de Peer Y."/>
            <person name="Wincker P."/>
        </authorList>
    </citation>
    <scope>NUCLEOTIDE SEQUENCE [LARGE SCALE GENOMIC DNA]</scope>
    <source>
        <strain evidence="9">Ec32 / CCAP1310/4</strain>
    </source>
</reference>
<dbReference type="Pfam" id="PF04893">
    <property type="entry name" value="Yip1"/>
    <property type="match status" value="1"/>
</dbReference>
<evidence type="ECO:0000256" key="5">
    <source>
        <dbReference type="ARBA" id="ARBA00023136"/>
    </source>
</evidence>
<keyword evidence="5 6" id="KW-0472">Membrane</keyword>
<dbReference type="InterPro" id="IPR006977">
    <property type="entry name" value="Yip1_dom"/>
</dbReference>
<dbReference type="PANTHER" id="PTHR21236:SF1">
    <property type="entry name" value="PROTEIN YIPF6"/>
    <property type="match status" value="1"/>
</dbReference>
<keyword evidence="4 6" id="KW-1133">Transmembrane helix</keyword>
<evidence type="ECO:0000256" key="1">
    <source>
        <dbReference type="ARBA" id="ARBA00004141"/>
    </source>
</evidence>
<comment type="subcellular location">
    <subcellularLocation>
        <location evidence="6">Golgi apparatus membrane</location>
        <topology evidence="6">Multi-pass membrane protein</topology>
    </subcellularLocation>
    <subcellularLocation>
        <location evidence="1">Membrane</location>
        <topology evidence="1">Multi-pass membrane protein</topology>
    </subcellularLocation>
</comment>
<evidence type="ECO:0000256" key="6">
    <source>
        <dbReference type="RuleBase" id="RU361264"/>
    </source>
</evidence>
<evidence type="ECO:0000313" key="9">
    <source>
        <dbReference type="Proteomes" id="UP000002630"/>
    </source>
</evidence>
<dbReference type="eggNOG" id="KOG2946">
    <property type="taxonomic scope" value="Eukaryota"/>
</dbReference>
<gene>
    <name evidence="8" type="ORF">Esi_0422_0014</name>
</gene>
<dbReference type="FunCoup" id="D8LN12">
    <property type="interactions" value="132"/>
</dbReference>
<dbReference type="STRING" id="2880.D8LN12"/>
<dbReference type="GO" id="GO:0005802">
    <property type="term" value="C:trans-Golgi network"/>
    <property type="evidence" value="ECO:0007669"/>
    <property type="project" value="TreeGrafter"/>
</dbReference>
<comment type="similarity">
    <text evidence="2 6">Belongs to the YIP1 family.</text>
</comment>
<dbReference type="InterPro" id="IPR045231">
    <property type="entry name" value="Yip1/4-like"/>
</dbReference>
<keyword evidence="9" id="KW-1185">Reference proteome</keyword>
<feature type="transmembrane region" description="Helical" evidence="6">
    <location>
        <begin position="71"/>
        <end position="89"/>
    </location>
</feature>
<accession>D8LN12</accession>
<evidence type="ECO:0000259" key="7">
    <source>
        <dbReference type="Pfam" id="PF04893"/>
    </source>
</evidence>
<dbReference type="Proteomes" id="UP000002630">
    <property type="component" value="Unassembled WGS sequence"/>
</dbReference>
<keyword evidence="3 6" id="KW-0812">Transmembrane</keyword>
<name>D8LN12_ECTSI</name>
<proteinExistence type="inferred from homology"/>
<evidence type="ECO:0000313" key="8">
    <source>
        <dbReference type="EMBL" id="CBN76253.1"/>
    </source>
</evidence>
<dbReference type="PANTHER" id="PTHR21236">
    <property type="entry name" value="GOLGI MEMBRANE PROTEIN YIP1"/>
    <property type="match status" value="1"/>
</dbReference>
<sequence length="209" mass="22933">MAEAMAMAEFDGGIGMQTAERTPQSMMNTLDEPVSETIMRDLRSVGAKLKIVLNPRGDQDGVLTKLKDWDLWGPLMVCLTLSIVLSVSAPADQGALVFAAVFVVVWCGAALVTLNAQLLGGTISFFQSVCVLGYCVFPLLVSAVVCLILSLFNFMNVFVRVAVVLVGFVWATRASKVFISEIISDERKMLAVYPVFFFYTFISWMIVIH</sequence>
<dbReference type="GO" id="GO:0000139">
    <property type="term" value="C:Golgi membrane"/>
    <property type="evidence" value="ECO:0007669"/>
    <property type="project" value="UniProtKB-SubCell"/>
</dbReference>
<dbReference type="AlphaFoldDB" id="D8LN12"/>
<organism evidence="8 9">
    <name type="scientific">Ectocarpus siliculosus</name>
    <name type="common">Brown alga</name>
    <name type="synonym">Conferva siliculosa</name>
    <dbReference type="NCBI Taxonomy" id="2880"/>
    <lineage>
        <taxon>Eukaryota</taxon>
        <taxon>Sar</taxon>
        <taxon>Stramenopiles</taxon>
        <taxon>Ochrophyta</taxon>
        <taxon>PX clade</taxon>
        <taxon>Phaeophyceae</taxon>
        <taxon>Ectocarpales</taxon>
        <taxon>Ectocarpaceae</taxon>
        <taxon>Ectocarpus</taxon>
    </lineage>
</organism>
<dbReference type="EMBL" id="FN649760">
    <property type="protein sequence ID" value="CBN76253.1"/>
    <property type="molecule type" value="Genomic_DNA"/>
</dbReference>